<evidence type="ECO:0000256" key="2">
    <source>
        <dbReference type="ARBA" id="ARBA00009665"/>
    </source>
</evidence>
<protein>
    <recommendedName>
        <fullName evidence="12">SPX domain-containing protein</fullName>
    </recommendedName>
</protein>
<dbReference type="GO" id="GO:0016036">
    <property type="term" value="P:cellular response to phosphate starvation"/>
    <property type="evidence" value="ECO:0007669"/>
    <property type="project" value="TreeGrafter"/>
</dbReference>
<comment type="subcellular location">
    <subcellularLocation>
        <location evidence="1">Membrane</location>
        <topology evidence="1">Multi-pass membrane protein</topology>
    </subcellularLocation>
</comment>
<feature type="transmembrane region" description="Helical" evidence="7">
    <location>
        <begin position="474"/>
        <end position="492"/>
    </location>
</feature>
<feature type="region of interest" description="Disordered" evidence="6">
    <location>
        <begin position="31"/>
        <end position="108"/>
    </location>
</feature>
<organism evidence="10 11">
    <name type="scientific">[Candida] arabinofermentans NRRL YB-2248</name>
    <dbReference type="NCBI Taxonomy" id="983967"/>
    <lineage>
        <taxon>Eukaryota</taxon>
        <taxon>Fungi</taxon>
        <taxon>Dikarya</taxon>
        <taxon>Ascomycota</taxon>
        <taxon>Saccharomycotina</taxon>
        <taxon>Pichiomycetes</taxon>
        <taxon>Pichiales</taxon>
        <taxon>Pichiaceae</taxon>
        <taxon>Ogataea</taxon>
        <taxon>Ogataea/Candida clade</taxon>
    </lineage>
</organism>
<feature type="transmembrane region" description="Helical" evidence="7">
    <location>
        <begin position="598"/>
        <end position="617"/>
    </location>
</feature>
<dbReference type="CDD" id="cd14475">
    <property type="entry name" value="SPX_SYG1_like"/>
    <property type="match status" value="1"/>
</dbReference>
<feature type="non-terminal residue" evidence="10">
    <location>
        <position position="727"/>
    </location>
</feature>
<dbReference type="EMBL" id="KV453852">
    <property type="protein sequence ID" value="ODV85583.1"/>
    <property type="molecule type" value="Genomic_DNA"/>
</dbReference>
<evidence type="ECO:0008006" key="12">
    <source>
        <dbReference type="Google" id="ProtNLM"/>
    </source>
</evidence>
<dbReference type="STRING" id="983967.A0A1E4T1F5"/>
<feature type="region of interest" description="Disordered" evidence="6">
    <location>
        <begin position="684"/>
        <end position="707"/>
    </location>
</feature>
<keyword evidence="5 7" id="KW-0472">Membrane</keyword>
<dbReference type="InterPro" id="IPR004331">
    <property type="entry name" value="SPX_dom"/>
</dbReference>
<dbReference type="PANTHER" id="PTHR10783">
    <property type="entry name" value="XENOTROPIC AND POLYTROPIC RETROVIRUS RECEPTOR 1-RELATED"/>
    <property type="match status" value="1"/>
</dbReference>
<gene>
    <name evidence="10" type="ORF">CANARDRAFT_180066</name>
</gene>
<evidence type="ECO:0000313" key="10">
    <source>
        <dbReference type="EMBL" id="ODV85583.1"/>
    </source>
</evidence>
<dbReference type="GO" id="GO:0000822">
    <property type="term" value="F:inositol hexakisphosphate binding"/>
    <property type="evidence" value="ECO:0007669"/>
    <property type="project" value="TreeGrafter"/>
</dbReference>
<evidence type="ECO:0000313" key="11">
    <source>
        <dbReference type="Proteomes" id="UP000094801"/>
    </source>
</evidence>
<feature type="compositionally biased region" description="Polar residues" evidence="6">
    <location>
        <begin position="91"/>
        <end position="108"/>
    </location>
</feature>
<dbReference type="Proteomes" id="UP000094801">
    <property type="component" value="Unassembled WGS sequence"/>
</dbReference>
<evidence type="ECO:0000256" key="7">
    <source>
        <dbReference type="SAM" id="Phobius"/>
    </source>
</evidence>
<feature type="compositionally biased region" description="Acidic residues" evidence="6">
    <location>
        <begin position="254"/>
        <end position="278"/>
    </location>
</feature>
<evidence type="ECO:0000256" key="1">
    <source>
        <dbReference type="ARBA" id="ARBA00004141"/>
    </source>
</evidence>
<dbReference type="GO" id="GO:0005886">
    <property type="term" value="C:plasma membrane"/>
    <property type="evidence" value="ECO:0007669"/>
    <property type="project" value="TreeGrafter"/>
</dbReference>
<keyword evidence="4 7" id="KW-1133">Transmembrane helix</keyword>
<proteinExistence type="inferred from homology"/>
<dbReference type="PANTHER" id="PTHR10783:SF103">
    <property type="entry name" value="SOLUTE CARRIER FAMILY 53 MEMBER 1"/>
    <property type="match status" value="1"/>
</dbReference>
<feature type="domain" description="EXS" evidence="8">
    <location>
        <begin position="487"/>
        <end position="681"/>
    </location>
</feature>
<keyword evidence="3 7" id="KW-0812">Transmembrane</keyword>
<dbReference type="Pfam" id="PF03124">
    <property type="entry name" value="EXS"/>
    <property type="match status" value="1"/>
</dbReference>
<sequence>MKFGQDLNEHLVPEWKVQYLDYKKGKKMLKKLKKKPSALNLPQKNKNKLEVDPTSTPFQDASGANYKMKSRSRESQMQDAEPGDPALFKLPTSSSNRPQSNLQRSLSVATQTVPFSPQSNGSNNYLRRQSTVSKIFQRAQSFAYSPSSAFNAGYNFNSNQPGTPTEMEDLAGYARARFIVWVDDELDKVNEFYKEKEHECLERFLVLQDQIIQLNEQKHRSLEKAKKLKELRKREQHLAARQRGAAAGDVDRDTYDEDDDEDDDEDEEDDDEADDDYDDDYYYESRSFFKRSASGNIRSWTTLTKRKLRLINKFEMPSLPTFAWLKDDGKIEKQYYEEGYYSDDQKDYARKRPKKEIPQTNIPYFAARRQLKKAVYELYRSMELLKSFRVLNRTAFRKIIKKYDKATNDQITVPYMKKVDEAYFSSSDVLEHLMGKIESIFTETFEHGNRKTAITKLRSSEVEETHYFETFSSGLFFGIVIPMLIFTVYYALHRTLSGDLPEGNIWRFLQCFRRYADTGEWFPHLANMTKYTFSMLYYMSLSLYRIDTVVKYRALLITFATINSIYSSVWDILMDWSLFQFGSENFLLRDELIFKKKWYYYFAMVIDVILRFQWVFYACFPSEIQQSAVTSFGVALAEVIRRFIWIFFRMENEHATNVHLFRASRETPLPYPVIKRRRSPFIKPSQKVKEDEESARPQPPGRRDTVLGNLSRILTNAHIKDFQRRKT</sequence>
<accession>A0A1E4T1F5</accession>
<feature type="domain" description="SPX" evidence="9">
    <location>
        <begin position="1"/>
        <end position="417"/>
    </location>
</feature>
<dbReference type="Pfam" id="PF03105">
    <property type="entry name" value="SPX"/>
    <property type="match status" value="1"/>
</dbReference>
<reference evidence="11" key="1">
    <citation type="submission" date="2016-04" db="EMBL/GenBank/DDBJ databases">
        <title>Comparative genomics of biotechnologically important yeasts.</title>
        <authorList>
            <consortium name="DOE Joint Genome Institute"/>
            <person name="Riley R."/>
            <person name="Haridas S."/>
            <person name="Wolfe K.H."/>
            <person name="Lopes M.R."/>
            <person name="Hittinger C.T."/>
            <person name="Goker M."/>
            <person name="Salamov A."/>
            <person name="Wisecaver J."/>
            <person name="Long T.M."/>
            <person name="Aerts A.L."/>
            <person name="Barry K."/>
            <person name="Choi C."/>
            <person name="Clum A."/>
            <person name="Coughlan A.Y."/>
            <person name="Deshpande S."/>
            <person name="Douglass A.P."/>
            <person name="Hanson S.J."/>
            <person name="Klenk H.-P."/>
            <person name="Labutti K."/>
            <person name="Lapidus A."/>
            <person name="Lindquist E."/>
            <person name="Lipzen A."/>
            <person name="Meier-Kolthoff J.P."/>
            <person name="Ohm R.A."/>
            <person name="Otillar R.P."/>
            <person name="Pangilinan J."/>
            <person name="Peng Y."/>
            <person name="Rokas A."/>
            <person name="Rosa C.A."/>
            <person name="Scheuner C."/>
            <person name="Sibirny A.A."/>
            <person name="Slot J.C."/>
            <person name="Stielow J.B."/>
            <person name="Sun H."/>
            <person name="Kurtzman C.P."/>
            <person name="Blackwell M."/>
            <person name="Grigoriev I.V."/>
            <person name="Jeffries T.W."/>
        </authorList>
    </citation>
    <scope>NUCLEOTIDE SEQUENCE [LARGE SCALE GENOMIC DNA]</scope>
    <source>
        <strain evidence="11">NRRL YB-2248</strain>
    </source>
</reference>
<evidence type="ECO:0000259" key="8">
    <source>
        <dbReference type="PROSITE" id="PS51380"/>
    </source>
</evidence>
<comment type="similarity">
    <text evidence="2">Belongs to the SYG1 (TC 2.A.94) family.</text>
</comment>
<dbReference type="InterPro" id="IPR004342">
    <property type="entry name" value="EXS_C"/>
</dbReference>
<dbReference type="AlphaFoldDB" id="A0A1E4T1F5"/>
<dbReference type="GO" id="GO:0005794">
    <property type="term" value="C:Golgi apparatus"/>
    <property type="evidence" value="ECO:0007669"/>
    <property type="project" value="TreeGrafter"/>
</dbReference>
<evidence type="ECO:0000259" key="9">
    <source>
        <dbReference type="PROSITE" id="PS51382"/>
    </source>
</evidence>
<evidence type="ECO:0000256" key="3">
    <source>
        <dbReference type="ARBA" id="ARBA00022692"/>
    </source>
</evidence>
<name>A0A1E4T1F5_9ASCO</name>
<feature type="region of interest" description="Disordered" evidence="6">
    <location>
        <begin position="238"/>
        <end position="278"/>
    </location>
</feature>
<dbReference type="GO" id="GO:0006817">
    <property type="term" value="P:phosphate ion transport"/>
    <property type="evidence" value="ECO:0007669"/>
    <property type="project" value="TreeGrafter"/>
</dbReference>
<evidence type="ECO:0000256" key="4">
    <source>
        <dbReference type="ARBA" id="ARBA00022989"/>
    </source>
</evidence>
<dbReference type="OrthoDB" id="9970435at2759"/>
<keyword evidence="11" id="KW-1185">Reference proteome</keyword>
<dbReference type="PROSITE" id="PS51380">
    <property type="entry name" value="EXS"/>
    <property type="match status" value="1"/>
</dbReference>
<evidence type="ECO:0000256" key="5">
    <source>
        <dbReference type="ARBA" id="ARBA00023136"/>
    </source>
</evidence>
<dbReference type="PROSITE" id="PS51382">
    <property type="entry name" value="SPX"/>
    <property type="match status" value="1"/>
</dbReference>
<evidence type="ECO:0000256" key="6">
    <source>
        <dbReference type="SAM" id="MobiDB-lite"/>
    </source>
</evidence>